<dbReference type="EMBL" id="BSYO01000005">
    <property type="protein sequence ID" value="GMH04613.1"/>
    <property type="molecule type" value="Genomic_DNA"/>
</dbReference>
<proteinExistence type="predicted"/>
<comment type="caution">
    <text evidence="1">The sequence shown here is derived from an EMBL/GenBank/DDBJ whole genome shotgun (WGS) entry which is preliminary data.</text>
</comment>
<dbReference type="AlphaFoldDB" id="A0AAD3S557"/>
<sequence>MVSAGMEWKWCFVAWNSWIDWSVGSFIDLVAKEQVGSWLKELGDVVQASGQRVDQHGAQAGQHVDRFSSYLHRFAGANAFLAGLAEDLWPIWMPVI</sequence>
<organism evidence="1 2">
    <name type="scientific">Nepenthes gracilis</name>
    <name type="common">Slender pitcher plant</name>
    <dbReference type="NCBI Taxonomy" id="150966"/>
    <lineage>
        <taxon>Eukaryota</taxon>
        <taxon>Viridiplantae</taxon>
        <taxon>Streptophyta</taxon>
        <taxon>Embryophyta</taxon>
        <taxon>Tracheophyta</taxon>
        <taxon>Spermatophyta</taxon>
        <taxon>Magnoliopsida</taxon>
        <taxon>eudicotyledons</taxon>
        <taxon>Gunneridae</taxon>
        <taxon>Pentapetalae</taxon>
        <taxon>Caryophyllales</taxon>
        <taxon>Nepenthaceae</taxon>
        <taxon>Nepenthes</taxon>
    </lineage>
</organism>
<protein>
    <submittedName>
        <fullName evidence="1">Uncharacterized protein</fullName>
    </submittedName>
</protein>
<reference evidence="1" key="1">
    <citation type="submission" date="2023-05" db="EMBL/GenBank/DDBJ databases">
        <title>Nepenthes gracilis genome sequencing.</title>
        <authorList>
            <person name="Fukushima K."/>
        </authorList>
    </citation>
    <scope>NUCLEOTIDE SEQUENCE</scope>
    <source>
        <strain evidence="1">SING2019-196</strain>
    </source>
</reference>
<gene>
    <name evidence="1" type="ORF">Nepgr_006453</name>
</gene>
<keyword evidence="2" id="KW-1185">Reference proteome</keyword>
<evidence type="ECO:0000313" key="2">
    <source>
        <dbReference type="Proteomes" id="UP001279734"/>
    </source>
</evidence>
<evidence type="ECO:0000313" key="1">
    <source>
        <dbReference type="EMBL" id="GMH04613.1"/>
    </source>
</evidence>
<name>A0AAD3S557_NEPGR</name>
<accession>A0AAD3S557</accession>
<dbReference type="Proteomes" id="UP001279734">
    <property type="component" value="Unassembled WGS sequence"/>
</dbReference>